<dbReference type="SUPFAM" id="SSF144083">
    <property type="entry name" value="Magnesium transport protein CorA, transmembrane region"/>
    <property type="match status" value="1"/>
</dbReference>
<feature type="compositionally biased region" description="Basic and acidic residues" evidence="6">
    <location>
        <begin position="1"/>
        <end position="12"/>
    </location>
</feature>
<feature type="region of interest" description="Disordered" evidence="6">
    <location>
        <begin position="110"/>
        <end position="148"/>
    </location>
</feature>
<evidence type="ECO:0000256" key="6">
    <source>
        <dbReference type="SAM" id="MobiDB-lite"/>
    </source>
</evidence>
<gene>
    <name evidence="8" type="ORF">AJ80_02730</name>
</gene>
<dbReference type="GO" id="GO:0010961">
    <property type="term" value="P:intracellular magnesium ion homeostasis"/>
    <property type="evidence" value="ECO:0007669"/>
    <property type="project" value="TreeGrafter"/>
</dbReference>
<feature type="region of interest" description="Disordered" evidence="6">
    <location>
        <begin position="231"/>
        <end position="261"/>
    </location>
</feature>
<organism evidence="8 9">
    <name type="scientific">Polytolypa hystricis (strain UAMH7299)</name>
    <dbReference type="NCBI Taxonomy" id="1447883"/>
    <lineage>
        <taxon>Eukaryota</taxon>
        <taxon>Fungi</taxon>
        <taxon>Dikarya</taxon>
        <taxon>Ascomycota</taxon>
        <taxon>Pezizomycotina</taxon>
        <taxon>Eurotiomycetes</taxon>
        <taxon>Eurotiomycetidae</taxon>
        <taxon>Onygenales</taxon>
        <taxon>Onygenales incertae sedis</taxon>
        <taxon>Polytolypa</taxon>
    </lineage>
</organism>
<dbReference type="InterPro" id="IPR045861">
    <property type="entry name" value="CorA_cytoplasmic_dom"/>
</dbReference>
<dbReference type="InterPro" id="IPR002523">
    <property type="entry name" value="MgTranspt_CorA/ZnTranspt_ZntB"/>
</dbReference>
<dbReference type="FunFam" id="1.20.58.340:FF:000008">
    <property type="entry name" value="CorA family metal ion transporter"/>
    <property type="match status" value="1"/>
</dbReference>
<evidence type="ECO:0000256" key="1">
    <source>
        <dbReference type="ARBA" id="ARBA00004141"/>
    </source>
</evidence>
<protein>
    <recommendedName>
        <fullName evidence="10">Magnesium and cobalt transporter CorA</fullName>
    </recommendedName>
</protein>
<dbReference type="Pfam" id="PF01544">
    <property type="entry name" value="CorA"/>
    <property type="match status" value="1"/>
</dbReference>
<dbReference type="STRING" id="1447883.A0A2B7YPU2"/>
<evidence type="ECO:0000313" key="9">
    <source>
        <dbReference type="Proteomes" id="UP000224634"/>
    </source>
</evidence>
<dbReference type="FunFam" id="1.20.58.340:FF:000006">
    <property type="entry name" value="CorA family metal ion transporter"/>
    <property type="match status" value="1"/>
</dbReference>
<comment type="subcellular location">
    <subcellularLocation>
        <location evidence="1">Membrane</location>
        <topology evidence="1">Multi-pass membrane protein</topology>
    </subcellularLocation>
</comment>
<dbReference type="CDD" id="cd12829">
    <property type="entry name" value="Alr1p-like"/>
    <property type="match status" value="1"/>
</dbReference>
<evidence type="ECO:0000313" key="8">
    <source>
        <dbReference type="EMBL" id="PGH23200.1"/>
    </source>
</evidence>
<dbReference type="InterPro" id="IPR044089">
    <property type="entry name" value="Alr1-like"/>
</dbReference>
<evidence type="ECO:0000256" key="3">
    <source>
        <dbReference type="ARBA" id="ARBA00022692"/>
    </source>
</evidence>
<dbReference type="Gene3D" id="3.30.460.20">
    <property type="entry name" value="CorA soluble domain-like"/>
    <property type="match status" value="1"/>
</dbReference>
<dbReference type="SUPFAM" id="SSF143865">
    <property type="entry name" value="CorA soluble domain-like"/>
    <property type="match status" value="1"/>
</dbReference>
<evidence type="ECO:0000256" key="5">
    <source>
        <dbReference type="ARBA" id="ARBA00023136"/>
    </source>
</evidence>
<dbReference type="Gene3D" id="1.20.58.340">
    <property type="entry name" value="Magnesium transport protein CorA, transmembrane region"/>
    <property type="match status" value="2"/>
</dbReference>
<name>A0A2B7YPU2_POLH7</name>
<keyword evidence="4 7" id="KW-1133">Transmembrane helix</keyword>
<feature type="compositionally biased region" description="Basic and acidic residues" evidence="6">
    <location>
        <begin position="55"/>
        <end position="64"/>
    </location>
</feature>
<comment type="similarity">
    <text evidence="2">Belongs to the CorA metal ion transporter (MIT) (TC 1.A.35) family.</text>
</comment>
<proteinExistence type="inferred from homology"/>
<evidence type="ECO:0000256" key="2">
    <source>
        <dbReference type="ARBA" id="ARBA00009765"/>
    </source>
</evidence>
<feature type="compositionally biased region" description="Low complexity" evidence="6">
    <location>
        <begin position="123"/>
        <end position="142"/>
    </location>
</feature>
<feature type="region of interest" description="Disordered" evidence="6">
    <location>
        <begin position="1"/>
        <end position="64"/>
    </location>
</feature>
<dbReference type="InterPro" id="IPR045863">
    <property type="entry name" value="CorA_TM1_TM2"/>
</dbReference>
<dbReference type="OrthoDB" id="29879at2759"/>
<accession>A0A2B7YPU2</accession>
<keyword evidence="3 7" id="KW-0812">Transmembrane</keyword>
<dbReference type="GO" id="GO:0005886">
    <property type="term" value="C:plasma membrane"/>
    <property type="evidence" value="ECO:0007669"/>
    <property type="project" value="TreeGrafter"/>
</dbReference>
<dbReference type="FunFam" id="3.30.460.20:FF:000002">
    <property type="entry name" value="Cora family metal ion transporter"/>
    <property type="match status" value="1"/>
</dbReference>
<keyword evidence="9" id="KW-1185">Reference proteome</keyword>
<evidence type="ECO:0000256" key="4">
    <source>
        <dbReference type="ARBA" id="ARBA00022989"/>
    </source>
</evidence>
<feature type="region of interest" description="Disordered" evidence="6">
    <location>
        <begin position="174"/>
        <end position="198"/>
    </location>
</feature>
<dbReference type="PANTHER" id="PTHR21535:SF55">
    <property type="entry name" value="MAGNESIUM TRANSPORTER ALR1-RELATED"/>
    <property type="match status" value="1"/>
</dbReference>
<dbReference type="PANTHER" id="PTHR21535">
    <property type="entry name" value="MAGNESIUM AND COBALT TRANSPORT PROTEIN/MITOCHONDRIAL IMPORT INNER MEMBRANE TRANSLOCASE SUBUNIT TIM8"/>
    <property type="match status" value="1"/>
</dbReference>
<keyword evidence="5 7" id="KW-0472">Membrane</keyword>
<sequence>MSESPRSERCETRFSTPVPELDDHRFQPQSLPRVEGAGDMANREDSPPPEVRGPVADHVESRPVREGLLEPGTIFRDFHEHAIVDGDSVDGERDGGRRISISPMAVRPSCRKNSCAQEHTAHSRTSSCSTRSSSPPNSVEAFAEPRRRERANTLDSIVQPDIDAILHRTASAVTQPRRPTFSNASAIRPDTIDPRVNPEEADVCFPPHDESGKTSIIDYEELEEFVALRKKANPPRDGSIRRKHSLSSQSRHPRLFHDLRPHSQNTAVVPQIFMRPSSTQASLSEVIDASAEKLEPVTTAKPEDEKEIFSSLQNSNQPNRFSFFSSESQSTIHACELGDLVLPGDTFRDLFQLGPDGGVWWLDVLNPTNEEVGALSRAFSIHPLTAEDITTQEAREKVEIFKQYYFVCFRTFFQIDKTDEDYLEPISLYMVVFREGVISFSFTDNPHAANVRRRIGKLREYVSLSSDWICYAMIDDIVDSFGPVIREVELESEAIEDQVYIARIEDFNSFLPQIGELRKKVMCLMRLLGGKADVIRGFSKRCNEQYSVTPRGDIGLYLGDIQDHVVTMMSNLGHFEKMLSRAHSNYLAQLSVSSLMLGNRVNQVLSKITLLATVLVPLNLISGLFGMNVPVPGQETEGLEWFFGILGIIGVIVVISLILARRYKLV</sequence>
<comment type="caution">
    <text evidence="8">The sequence shown here is derived from an EMBL/GenBank/DDBJ whole genome shotgun (WGS) entry which is preliminary data.</text>
</comment>
<dbReference type="EMBL" id="PDNA01000027">
    <property type="protein sequence ID" value="PGH23200.1"/>
    <property type="molecule type" value="Genomic_DNA"/>
</dbReference>
<feature type="transmembrane region" description="Helical" evidence="7">
    <location>
        <begin position="641"/>
        <end position="660"/>
    </location>
</feature>
<feature type="transmembrane region" description="Helical" evidence="7">
    <location>
        <begin position="608"/>
        <end position="629"/>
    </location>
</feature>
<dbReference type="GO" id="GO:0015095">
    <property type="term" value="F:magnesium ion transmembrane transporter activity"/>
    <property type="evidence" value="ECO:0007669"/>
    <property type="project" value="InterPro"/>
</dbReference>
<reference evidence="8 9" key="1">
    <citation type="submission" date="2017-10" db="EMBL/GenBank/DDBJ databases">
        <title>Comparative genomics in systemic dimorphic fungi from Ajellomycetaceae.</title>
        <authorList>
            <person name="Munoz J.F."/>
            <person name="Mcewen J.G."/>
            <person name="Clay O.K."/>
            <person name="Cuomo C.A."/>
        </authorList>
    </citation>
    <scope>NUCLEOTIDE SEQUENCE [LARGE SCALE GENOMIC DNA]</scope>
    <source>
        <strain evidence="8 9">UAMH7299</strain>
    </source>
</reference>
<evidence type="ECO:0008006" key="10">
    <source>
        <dbReference type="Google" id="ProtNLM"/>
    </source>
</evidence>
<dbReference type="Proteomes" id="UP000224634">
    <property type="component" value="Unassembled WGS sequence"/>
</dbReference>
<dbReference type="AlphaFoldDB" id="A0A2B7YPU2"/>
<evidence type="ECO:0000256" key="7">
    <source>
        <dbReference type="SAM" id="Phobius"/>
    </source>
</evidence>